<dbReference type="AlphaFoldDB" id="E1ZL37"/>
<dbReference type="EMBL" id="GL433851">
    <property type="protein sequence ID" value="EFN53591.1"/>
    <property type="molecule type" value="Genomic_DNA"/>
</dbReference>
<feature type="chain" id="PRO_5003156318" description="Bifunctional inhibitor/plant lipid transfer protein/seed storage helical domain-containing protein" evidence="2">
    <location>
        <begin position="25"/>
        <end position="223"/>
    </location>
</feature>
<evidence type="ECO:0000313" key="4">
    <source>
        <dbReference type="Proteomes" id="UP000008141"/>
    </source>
</evidence>
<keyword evidence="4" id="KW-1185">Reference proteome</keyword>
<dbReference type="InParanoid" id="E1ZL37"/>
<sequence length="223" mass="21953">MAAYRSLALISLLGLLAAAGETRAILISADCAQSLYPALSSCRADTVAAAATLPGCCSGLQALAQDCINQALFYVGDDAQAVQSGSDELQQLFGACGIASVTITPVANITDLPGDLSGGPPVDTPPINTPDTTVTDTTGNGGSPPPPVDCVSAAGGATDSCSADGDVAPGTLCCTSLEALGVDCLNDYSDAVAADDAQAAALAQLLEGCEIDLAGINNSTLIS</sequence>
<keyword evidence="2" id="KW-0732">Signal</keyword>
<evidence type="ECO:0000256" key="1">
    <source>
        <dbReference type="SAM" id="MobiDB-lite"/>
    </source>
</evidence>
<evidence type="ECO:0008006" key="5">
    <source>
        <dbReference type="Google" id="ProtNLM"/>
    </source>
</evidence>
<dbReference type="Proteomes" id="UP000008141">
    <property type="component" value="Unassembled WGS sequence"/>
</dbReference>
<name>E1ZL37_CHLVA</name>
<evidence type="ECO:0000256" key="2">
    <source>
        <dbReference type="SAM" id="SignalP"/>
    </source>
</evidence>
<evidence type="ECO:0000313" key="3">
    <source>
        <dbReference type="EMBL" id="EFN53591.1"/>
    </source>
</evidence>
<feature type="compositionally biased region" description="Low complexity" evidence="1">
    <location>
        <begin position="129"/>
        <end position="138"/>
    </location>
</feature>
<dbReference type="KEGG" id="cvr:CHLNCDRAFT_136804"/>
<reference evidence="3 4" key="1">
    <citation type="journal article" date="2010" name="Plant Cell">
        <title>The Chlorella variabilis NC64A genome reveals adaptation to photosymbiosis, coevolution with viruses, and cryptic sex.</title>
        <authorList>
            <person name="Blanc G."/>
            <person name="Duncan G."/>
            <person name="Agarkova I."/>
            <person name="Borodovsky M."/>
            <person name="Gurnon J."/>
            <person name="Kuo A."/>
            <person name="Lindquist E."/>
            <person name="Lucas S."/>
            <person name="Pangilinan J."/>
            <person name="Polle J."/>
            <person name="Salamov A."/>
            <person name="Terry A."/>
            <person name="Yamada T."/>
            <person name="Dunigan D.D."/>
            <person name="Grigoriev I.V."/>
            <person name="Claverie J.M."/>
            <person name="Van Etten J.L."/>
        </authorList>
    </citation>
    <scope>NUCLEOTIDE SEQUENCE [LARGE SCALE GENOMIC DNA]</scope>
    <source>
        <strain evidence="3 4">NC64A</strain>
    </source>
</reference>
<protein>
    <recommendedName>
        <fullName evidence="5">Bifunctional inhibitor/plant lipid transfer protein/seed storage helical domain-containing protein</fullName>
    </recommendedName>
</protein>
<gene>
    <name evidence="3" type="ORF">CHLNCDRAFT_136804</name>
</gene>
<feature type="signal peptide" evidence="2">
    <location>
        <begin position="1"/>
        <end position="24"/>
    </location>
</feature>
<feature type="region of interest" description="Disordered" evidence="1">
    <location>
        <begin position="112"/>
        <end position="143"/>
    </location>
</feature>
<accession>E1ZL37</accession>
<organism evidence="4">
    <name type="scientific">Chlorella variabilis</name>
    <name type="common">Green alga</name>
    <dbReference type="NCBI Taxonomy" id="554065"/>
    <lineage>
        <taxon>Eukaryota</taxon>
        <taxon>Viridiplantae</taxon>
        <taxon>Chlorophyta</taxon>
        <taxon>core chlorophytes</taxon>
        <taxon>Trebouxiophyceae</taxon>
        <taxon>Chlorellales</taxon>
        <taxon>Chlorellaceae</taxon>
        <taxon>Chlorella clade</taxon>
        <taxon>Chlorella</taxon>
    </lineage>
</organism>
<dbReference type="RefSeq" id="XP_005845693.1">
    <property type="nucleotide sequence ID" value="XM_005845631.1"/>
</dbReference>
<dbReference type="GeneID" id="17352901"/>
<proteinExistence type="predicted"/>